<dbReference type="GO" id="GO:0003700">
    <property type="term" value="F:DNA-binding transcription factor activity"/>
    <property type="evidence" value="ECO:0007669"/>
    <property type="project" value="InterPro"/>
</dbReference>
<dbReference type="InterPro" id="IPR003313">
    <property type="entry name" value="AraC-bd"/>
</dbReference>
<organism evidence="5 6">
    <name type="scientific">Pontiella sulfatireligans</name>
    <dbReference type="NCBI Taxonomy" id="2750658"/>
    <lineage>
        <taxon>Bacteria</taxon>
        <taxon>Pseudomonadati</taxon>
        <taxon>Kiritimatiellota</taxon>
        <taxon>Kiritimatiellia</taxon>
        <taxon>Kiritimatiellales</taxon>
        <taxon>Pontiellaceae</taxon>
        <taxon>Pontiella</taxon>
    </lineage>
</organism>
<keyword evidence="1" id="KW-0805">Transcription regulation</keyword>
<dbReference type="PRINTS" id="PR00032">
    <property type="entry name" value="HTHARAC"/>
</dbReference>
<dbReference type="PANTHER" id="PTHR43280:SF30">
    <property type="entry name" value="MMSAB OPERON REGULATORY PROTEIN"/>
    <property type="match status" value="1"/>
</dbReference>
<sequence>MDNIPMYQSSMQQRSETEVSKLLKQAGLKFSDFSDIPLPDIRRAQRGAFPDMRMAHLASALRDEFLQKPITGDLLCTRVGFQGASPAHYIPRPIGSYDYILIYCDDGQGWLELDGNEWTVEKHSAFLVPAHVPHKYGANPGQPWSNHWVHFQGKQAAEFCELVFPSTGSPVIHLPQHQEMAACIEQLYQFMSKVHTYSTLVAATGALSQLLGVIQLRMRSSEQRSRTADENIDKTVEFMHRNLARKLPLKELANIAGMSLNHYGVLFSKRYYSTPIDYFNRLKIQRACELLTTTGMRISEVGEQLGFPDPYYFSRIFKKIMGISPRDYR</sequence>
<keyword evidence="3" id="KW-0804">Transcription</keyword>
<dbReference type="Gene3D" id="2.60.120.280">
    <property type="entry name" value="Regulatory protein AraC"/>
    <property type="match status" value="1"/>
</dbReference>
<keyword evidence="2" id="KW-0238">DNA-binding</keyword>
<dbReference type="InterPro" id="IPR020449">
    <property type="entry name" value="Tscrpt_reg_AraC-type_HTH"/>
</dbReference>
<proteinExistence type="predicted"/>
<dbReference type="CDD" id="cd06986">
    <property type="entry name" value="cupin_MmsR-like_N"/>
    <property type="match status" value="1"/>
</dbReference>
<evidence type="ECO:0000313" key="5">
    <source>
        <dbReference type="EMBL" id="VGO19123.1"/>
    </source>
</evidence>
<keyword evidence="6" id="KW-1185">Reference proteome</keyword>
<evidence type="ECO:0000313" key="6">
    <source>
        <dbReference type="Proteomes" id="UP000346198"/>
    </source>
</evidence>
<dbReference type="SUPFAM" id="SSF46689">
    <property type="entry name" value="Homeodomain-like"/>
    <property type="match status" value="2"/>
</dbReference>
<dbReference type="SMART" id="SM00342">
    <property type="entry name" value="HTH_ARAC"/>
    <property type="match status" value="1"/>
</dbReference>
<dbReference type="PROSITE" id="PS01124">
    <property type="entry name" value="HTH_ARAC_FAMILY_2"/>
    <property type="match status" value="1"/>
</dbReference>
<dbReference type="InterPro" id="IPR018062">
    <property type="entry name" value="HTH_AraC-typ_CS"/>
</dbReference>
<dbReference type="Pfam" id="PF02311">
    <property type="entry name" value="AraC_binding"/>
    <property type="match status" value="1"/>
</dbReference>
<dbReference type="SUPFAM" id="SSF51215">
    <property type="entry name" value="Regulatory protein AraC"/>
    <property type="match status" value="1"/>
</dbReference>
<dbReference type="EMBL" id="CAAHFH010000001">
    <property type="protein sequence ID" value="VGO19123.1"/>
    <property type="molecule type" value="Genomic_DNA"/>
</dbReference>
<dbReference type="Pfam" id="PF12833">
    <property type="entry name" value="HTH_18"/>
    <property type="match status" value="1"/>
</dbReference>
<feature type="domain" description="HTH araC/xylS-type" evidence="4">
    <location>
        <begin position="233"/>
        <end position="329"/>
    </location>
</feature>
<evidence type="ECO:0000256" key="3">
    <source>
        <dbReference type="ARBA" id="ARBA00023163"/>
    </source>
</evidence>
<dbReference type="AlphaFoldDB" id="A0A6C2UGZ6"/>
<dbReference type="InterPro" id="IPR037923">
    <property type="entry name" value="HTH-like"/>
</dbReference>
<dbReference type="PROSITE" id="PS00041">
    <property type="entry name" value="HTH_ARAC_FAMILY_1"/>
    <property type="match status" value="1"/>
</dbReference>
<evidence type="ECO:0000256" key="2">
    <source>
        <dbReference type="ARBA" id="ARBA00023125"/>
    </source>
</evidence>
<evidence type="ECO:0000259" key="4">
    <source>
        <dbReference type="PROSITE" id="PS01124"/>
    </source>
</evidence>
<gene>
    <name evidence="5" type="primary">araC_2</name>
    <name evidence="5" type="ORF">SCARR_01179</name>
</gene>
<reference evidence="5 6" key="1">
    <citation type="submission" date="2019-04" db="EMBL/GenBank/DDBJ databases">
        <authorList>
            <person name="Van Vliet M D."/>
        </authorList>
    </citation>
    <scope>NUCLEOTIDE SEQUENCE [LARGE SCALE GENOMIC DNA]</scope>
    <source>
        <strain evidence="5 6">F21</strain>
    </source>
</reference>
<evidence type="ECO:0000256" key="1">
    <source>
        <dbReference type="ARBA" id="ARBA00023015"/>
    </source>
</evidence>
<dbReference type="InterPro" id="IPR018060">
    <property type="entry name" value="HTH_AraC"/>
</dbReference>
<dbReference type="Gene3D" id="1.10.10.60">
    <property type="entry name" value="Homeodomain-like"/>
    <property type="match status" value="2"/>
</dbReference>
<accession>A0A6C2UGZ6</accession>
<dbReference type="Proteomes" id="UP000346198">
    <property type="component" value="Unassembled WGS sequence"/>
</dbReference>
<protein>
    <submittedName>
        <fullName evidence="5">Arabinose operon regulatory protein</fullName>
    </submittedName>
</protein>
<dbReference type="GO" id="GO:0043565">
    <property type="term" value="F:sequence-specific DNA binding"/>
    <property type="evidence" value="ECO:0007669"/>
    <property type="project" value="InterPro"/>
</dbReference>
<dbReference type="InterPro" id="IPR009057">
    <property type="entry name" value="Homeodomain-like_sf"/>
</dbReference>
<dbReference type="PANTHER" id="PTHR43280">
    <property type="entry name" value="ARAC-FAMILY TRANSCRIPTIONAL REGULATOR"/>
    <property type="match status" value="1"/>
</dbReference>
<name>A0A6C2UGZ6_9BACT</name>